<evidence type="ECO:0000313" key="2">
    <source>
        <dbReference type="Proteomes" id="UP000301424"/>
    </source>
</evidence>
<dbReference type="EMBL" id="MK552141">
    <property type="protein sequence ID" value="QBQ74434.1"/>
    <property type="molecule type" value="Genomic_DNA"/>
</dbReference>
<sequence>MNRPPLKRVEAGLYAACTPSGALVQVRDNYSPDGPPHARMVTLTRNRWLVSIDGRAVGSHDTLRDARYWYEHDAPAHLFRTE</sequence>
<accession>A0A482MKY6</accession>
<protein>
    <submittedName>
        <fullName evidence="1">Uncharacterized protein</fullName>
    </submittedName>
</protein>
<organism evidence="1 2">
    <name type="scientific">Burkholderia phage BcepSauron</name>
    <dbReference type="NCBI Taxonomy" id="2530033"/>
    <lineage>
        <taxon>Viruses</taxon>
        <taxon>Duplodnaviria</taxon>
        <taxon>Heunggongvirae</taxon>
        <taxon>Uroviricota</taxon>
        <taxon>Caudoviricetes</taxon>
        <taxon>Sarumanvirus</taxon>
        <taxon>Sarumanvirus bcepsauron</taxon>
    </lineage>
</organism>
<dbReference type="Proteomes" id="UP000301424">
    <property type="component" value="Segment"/>
</dbReference>
<keyword evidence="2" id="KW-1185">Reference proteome</keyword>
<reference evidence="1 2" key="1">
    <citation type="submission" date="2019-02" db="EMBL/GenBank/DDBJ databases">
        <title>Complete genome sequence of Burkholderia cenocepacia phage BcepSauron.</title>
        <authorList>
            <person name="Park K."/>
            <person name="Gonzalez C."/>
            <person name="Liu M."/>
            <person name="Gill J."/>
        </authorList>
    </citation>
    <scope>NUCLEOTIDE SEQUENCE [LARGE SCALE GENOMIC DNA]</scope>
</reference>
<proteinExistence type="predicted"/>
<evidence type="ECO:0000313" key="1">
    <source>
        <dbReference type="EMBL" id="QBQ74434.1"/>
    </source>
</evidence>
<gene>
    <name evidence="1" type="ORF">BcepSauron_054</name>
</gene>
<name>A0A482MKY6_9CAUD</name>